<evidence type="ECO:0000313" key="3">
    <source>
        <dbReference type="Proteomes" id="UP000008311"/>
    </source>
</evidence>
<keyword evidence="3" id="KW-1185">Reference proteome</keyword>
<keyword evidence="1" id="KW-1133">Transmembrane helix</keyword>
<sequence>MGCAAGTAAVMLASLQSQWLQGALVMMAFACGSATVLALAPIVWRASQQSMPGGWFKESTGMRLSGVLLIALSVVALWMDVMHHDKLWCQLL</sequence>
<dbReference type="EMBL" id="EQ985310">
    <property type="protein sequence ID" value="EEF23640.1"/>
    <property type="molecule type" value="Genomic_DNA"/>
</dbReference>
<feature type="transmembrane region" description="Helical" evidence="1">
    <location>
        <begin position="27"/>
        <end position="44"/>
    </location>
</feature>
<evidence type="ECO:0000256" key="1">
    <source>
        <dbReference type="SAM" id="Phobius"/>
    </source>
</evidence>
<reference evidence="3" key="1">
    <citation type="journal article" date="2010" name="Nat. Biotechnol.">
        <title>Draft genome sequence of the oilseed species Ricinus communis.</title>
        <authorList>
            <person name="Chan A.P."/>
            <person name="Crabtree J."/>
            <person name="Zhao Q."/>
            <person name="Lorenzi H."/>
            <person name="Orvis J."/>
            <person name="Puiu D."/>
            <person name="Melake-Berhan A."/>
            <person name="Jones K.M."/>
            <person name="Redman J."/>
            <person name="Chen G."/>
            <person name="Cahoon E.B."/>
            <person name="Gedil M."/>
            <person name="Stanke M."/>
            <person name="Haas B.J."/>
            <person name="Wortman J.R."/>
            <person name="Fraser-Liggett C.M."/>
            <person name="Ravel J."/>
            <person name="Rabinowicz P.D."/>
        </authorList>
    </citation>
    <scope>NUCLEOTIDE SEQUENCE [LARGE SCALE GENOMIC DNA]</scope>
    <source>
        <strain evidence="3">cv. Hale</strain>
    </source>
</reference>
<accession>B9TKH5</accession>
<dbReference type="Proteomes" id="UP000008311">
    <property type="component" value="Unassembled WGS sequence"/>
</dbReference>
<dbReference type="InParanoid" id="B9TKH5"/>
<evidence type="ECO:0000313" key="2">
    <source>
        <dbReference type="EMBL" id="EEF23640.1"/>
    </source>
</evidence>
<organism evidence="2 3">
    <name type="scientific">Ricinus communis</name>
    <name type="common">Castor bean</name>
    <dbReference type="NCBI Taxonomy" id="3988"/>
    <lineage>
        <taxon>Eukaryota</taxon>
        <taxon>Viridiplantae</taxon>
        <taxon>Streptophyta</taxon>
        <taxon>Embryophyta</taxon>
        <taxon>Tracheophyta</taxon>
        <taxon>Spermatophyta</taxon>
        <taxon>Magnoliopsida</taxon>
        <taxon>eudicotyledons</taxon>
        <taxon>Gunneridae</taxon>
        <taxon>Pentapetalae</taxon>
        <taxon>rosids</taxon>
        <taxon>fabids</taxon>
        <taxon>Malpighiales</taxon>
        <taxon>Euphorbiaceae</taxon>
        <taxon>Acalyphoideae</taxon>
        <taxon>Acalypheae</taxon>
        <taxon>Ricinus</taxon>
    </lineage>
</organism>
<protein>
    <submittedName>
        <fullName evidence="2">Uncharacterized protein</fullName>
    </submittedName>
</protein>
<keyword evidence="1" id="KW-0812">Transmembrane</keyword>
<dbReference type="AlphaFoldDB" id="B9TKH5"/>
<keyword evidence="1" id="KW-0472">Membrane</keyword>
<gene>
    <name evidence="2" type="ORF">RCOM_2076630</name>
</gene>
<name>B9TKH5_RICCO</name>
<proteinExistence type="predicted"/>
<feature type="transmembrane region" description="Helical" evidence="1">
    <location>
        <begin position="64"/>
        <end position="82"/>
    </location>
</feature>